<evidence type="ECO:0008006" key="3">
    <source>
        <dbReference type="Google" id="ProtNLM"/>
    </source>
</evidence>
<dbReference type="AlphaFoldDB" id="A0A2H0UPC6"/>
<organism evidence="1 2">
    <name type="scientific">Candidatus Harrisonbacteria bacterium CG10_big_fil_rev_8_21_14_0_10_45_28</name>
    <dbReference type="NCBI Taxonomy" id="1974586"/>
    <lineage>
        <taxon>Bacteria</taxon>
        <taxon>Candidatus Harrisoniibacteriota</taxon>
    </lineage>
</organism>
<reference evidence="2" key="1">
    <citation type="submission" date="2017-09" db="EMBL/GenBank/DDBJ databases">
        <title>Depth-based differentiation of microbial function through sediment-hosted aquifers and enrichment of novel symbionts in the deep terrestrial subsurface.</title>
        <authorList>
            <person name="Probst A.J."/>
            <person name="Ladd B."/>
            <person name="Jarett J.K."/>
            <person name="Geller-Mcgrath D.E."/>
            <person name="Sieber C.M.K."/>
            <person name="Emerson J.B."/>
            <person name="Anantharaman K."/>
            <person name="Thomas B.C."/>
            <person name="Malmstrom R."/>
            <person name="Stieglmeier M."/>
            <person name="Klingl A."/>
            <person name="Woyke T."/>
            <person name="Ryan C.M."/>
            <person name="Banfield J.F."/>
        </authorList>
    </citation>
    <scope>NUCLEOTIDE SEQUENCE [LARGE SCALE GENOMIC DNA]</scope>
</reference>
<sequence length="131" mass="14766">MGLVIAHQFIGQLEDEIRDAVFGNVGSMAAFRVGPDDGEFLEKQFAPVFNQQDLINIDNRNCYVRMLIDGQTSLPFNMKTVKGKDSSDEVARTAKEYSRLTYGKDRAVVQEEINAKFRAMEEQKAPTKPAF</sequence>
<dbReference type="EMBL" id="PFBC01000002">
    <property type="protein sequence ID" value="PIR88279.1"/>
    <property type="molecule type" value="Genomic_DNA"/>
</dbReference>
<comment type="caution">
    <text evidence="1">The sequence shown here is derived from an EMBL/GenBank/DDBJ whole genome shotgun (WGS) entry which is preliminary data.</text>
</comment>
<evidence type="ECO:0000313" key="1">
    <source>
        <dbReference type="EMBL" id="PIR88279.1"/>
    </source>
</evidence>
<gene>
    <name evidence="1" type="ORF">COU10_00080</name>
</gene>
<name>A0A2H0UPC6_9BACT</name>
<proteinExistence type="predicted"/>
<accession>A0A2H0UPC6</accession>
<protein>
    <recommendedName>
        <fullName evidence="3">TraD/TraG TraM recognition site domain-containing protein</fullName>
    </recommendedName>
</protein>
<evidence type="ECO:0000313" key="2">
    <source>
        <dbReference type="Proteomes" id="UP000230903"/>
    </source>
</evidence>
<dbReference type="Proteomes" id="UP000230903">
    <property type="component" value="Unassembled WGS sequence"/>
</dbReference>